<dbReference type="Proteomes" id="UP001141619">
    <property type="component" value="Unassembled WGS sequence"/>
</dbReference>
<proteinExistence type="predicted"/>
<reference evidence="3" key="2">
    <citation type="journal article" date="2023" name="Syst. Appl. Microbiol.">
        <title>Govania unica gen. nov., sp. nov., a rare biosphere bacterium that represents a novel family in the class Alphaproteobacteria.</title>
        <authorList>
            <person name="Vandamme P."/>
            <person name="Peeters C."/>
            <person name="Hettiarachchi A."/>
            <person name="Cnockaert M."/>
            <person name="Carlier A."/>
        </authorList>
    </citation>
    <scope>NUCLEOTIDE SEQUENCE</scope>
    <source>
        <strain evidence="3">LMG 31809</strain>
    </source>
</reference>
<dbReference type="Pfam" id="PF00534">
    <property type="entry name" value="Glycos_transf_1"/>
    <property type="match status" value="1"/>
</dbReference>
<evidence type="ECO:0000313" key="4">
    <source>
        <dbReference type="Proteomes" id="UP001141619"/>
    </source>
</evidence>
<gene>
    <name evidence="3" type="ORF">NYP16_00800</name>
</gene>
<dbReference type="InterPro" id="IPR028098">
    <property type="entry name" value="Glyco_trans_4-like_N"/>
</dbReference>
<dbReference type="GO" id="GO:0016757">
    <property type="term" value="F:glycosyltransferase activity"/>
    <property type="evidence" value="ECO:0007669"/>
    <property type="project" value="InterPro"/>
</dbReference>
<dbReference type="Pfam" id="PF13477">
    <property type="entry name" value="Glyco_trans_4_2"/>
    <property type="match status" value="1"/>
</dbReference>
<sequence>MSPDKKKRLVFVINRTQFFLSHRLPIAMAAAQAGYDVHVAVADGPDTPILKATGLSVHTIPLTRSAMSPRGELKTIQSLKSLYETVRPDIVHHVTIKPVLYGTLAARLAGVPAVVNAISGLGFVFTANGAKAALRRGLVSQAYRSILRHHNQRVIFQNQDDYAVFRKAGIVRPHDAFFIKGSGTDLDLFTPRPEPEGPVTIILPARLLRDKGVNEFAAAAHILKARHPSLRMVLVGESDFGNPTAVAEAQLQDWQQSGDLEWWGYQTDMPAVLAQAHVVCLPSYREGLPKSLIDAAASGHPIVTTDVPGCRDVVTHGDNGLLVPVRDAVALADALETLILDRDLRIRMGARGRARAEAEFSLDSVIDKHLTLYDELLSR</sequence>
<keyword evidence="4" id="KW-1185">Reference proteome</keyword>
<accession>A0A9X3Z5X8</accession>
<name>A0A9X3Z5X8_9PROT</name>
<dbReference type="PANTHER" id="PTHR12526:SF638">
    <property type="entry name" value="SPORE COAT PROTEIN SA"/>
    <property type="match status" value="1"/>
</dbReference>
<evidence type="ECO:0000259" key="2">
    <source>
        <dbReference type="Pfam" id="PF13477"/>
    </source>
</evidence>
<dbReference type="PANTHER" id="PTHR12526">
    <property type="entry name" value="GLYCOSYLTRANSFERASE"/>
    <property type="match status" value="1"/>
</dbReference>
<evidence type="ECO:0000313" key="3">
    <source>
        <dbReference type="EMBL" id="MDA5192497.1"/>
    </source>
</evidence>
<dbReference type="EMBL" id="JANWOI010000001">
    <property type="protein sequence ID" value="MDA5192497.1"/>
    <property type="molecule type" value="Genomic_DNA"/>
</dbReference>
<dbReference type="CDD" id="cd03808">
    <property type="entry name" value="GT4_CapM-like"/>
    <property type="match status" value="1"/>
</dbReference>
<dbReference type="InterPro" id="IPR001296">
    <property type="entry name" value="Glyco_trans_1"/>
</dbReference>
<dbReference type="AlphaFoldDB" id="A0A9X3Z5X8"/>
<dbReference type="Gene3D" id="3.40.50.2000">
    <property type="entry name" value="Glycogen Phosphorylase B"/>
    <property type="match status" value="2"/>
</dbReference>
<reference evidence="3" key="1">
    <citation type="submission" date="2022-08" db="EMBL/GenBank/DDBJ databases">
        <authorList>
            <person name="Vandamme P."/>
            <person name="Hettiarachchi A."/>
            <person name="Peeters C."/>
            <person name="Cnockaert M."/>
            <person name="Carlier A."/>
        </authorList>
    </citation>
    <scope>NUCLEOTIDE SEQUENCE</scope>
    <source>
        <strain evidence="3">LMG 31809</strain>
    </source>
</reference>
<feature type="domain" description="Glycosyltransferase subfamily 4-like N-terminal" evidence="2">
    <location>
        <begin position="10"/>
        <end position="158"/>
    </location>
</feature>
<dbReference type="SUPFAM" id="SSF53756">
    <property type="entry name" value="UDP-Glycosyltransferase/glycogen phosphorylase"/>
    <property type="match status" value="1"/>
</dbReference>
<protein>
    <submittedName>
        <fullName evidence="3">Glycosyltransferase family 4 protein</fullName>
    </submittedName>
</protein>
<organism evidence="3 4">
    <name type="scientific">Govanella unica</name>
    <dbReference type="NCBI Taxonomy" id="2975056"/>
    <lineage>
        <taxon>Bacteria</taxon>
        <taxon>Pseudomonadati</taxon>
        <taxon>Pseudomonadota</taxon>
        <taxon>Alphaproteobacteria</taxon>
        <taxon>Emcibacterales</taxon>
        <taxon>Govanellaceae</taxon>
        <taxon>Govanella</taxon>
    </lineage>
</organism>
<comment type="caution">
    <text evidence="3">The sequence shown here is derived from an EMBL/GenBank/DDBJ whole genome shotgun (WGS) entry which is preliminary data.</text>
</comment>
<evidence type="ECO:0000259" key="1">
    <source>
        <dbReference type="Pfam" id="PF00534"/>
    </source>
</evidence>
<feature type="domain" description="Glycosyl transferase family 1" evidence="1">
    <location>
        <begin position="193"/>
        <end position="354"/>
    </location>
</feature>
<dbReference type="RefSeq" id="WP_274942203.1">
    <property type="nucleotide sequence ID" value="NZ_JANWOI010000001.1"/>
</dbReference>